<name>A0A8C4NEW4_EPTBU</name>
<keyword evidence="4" id="KW-0597">Phosphoprotein</keyword>
<dbReference type="GO" id="GO:0003682">
    <property type="term" value="F:chromatin binding"/>
    <property type="evidence" value="ECO:0007669"/>
    <property type="project" value="TreeGrafter"/>
</dbReference>
<keyword evidence="11" id="KW-1185">Reference proteome</keyword>
<evidence type="ECO:0000256" key="8">
    <source>
        <dbReference type="ARBA" id="ARBA00023163"/>
    </source>
</evidence>
<proteinExistence type="predicted"/>
<evidence type="ECO:0000256" key="7">
    <source>
        <dbReference type="ARBA" id="ARBA00023125"/>
    </source>
</evidence>
<keyword evidence="3" id="KW-0678">Repressor</keyword>
<dbReference type="GO" id="GO:0000976">
    <property type="term" value="F:transcription cis-regulatory region binding"/>
    <property type="evidence" value="ECO:0007669"/>
    <property type="project" value="TreeGrafter"/>
</dbReference>
<evidence type="ECO:0000256" key="1">
    <source>
        <dbReference type="ARBA" id="ARBA00004123"/>
    </source>
</evidence>
<dbReference type="GO" id="GO:0045786">
    <property type="term" value="P:negative regulation of cell cycle"/>
    <property type="evidence" value="ECO:0007669"/>
    <property type="project" value="TreeGrafter"/>
</dbReference>
<evidence type="ECO:0000313" key="11">
    <source>
        <dbReference type="Proteomes" id="UP000694388"/>
    </source>
</evidence>
<reference evidence="10" key="1">
    <citation type="submission" date="2025-08" db="UniProtKB">
        <authorList>
            <consortium name="Ensembl"/>
        </authorList>
    </citation>
    <scope>IDENTIFICATION</scope>
</reference>
<keyword evidence="6" id="KW-0805">Transcription regulation</keyword>
<keyword evidence="5" id="KW-0156">Chromatin regulator</keyword>
<comment type="subcellular location">
    <subcellularLocation>
        <location evidence="1">Nucleus</location>
    </subcellularLocation>
</comment>
<evidence type="ECO:0000313" key="10">
    <source>
        <dbReference type="Ensembl" id="ENSEBUP00000005612.1"/>
    </source>
</evidence>
<sequence length="328" mass="36120">MGLKAVRGLFPLRTAEHVLGVFKAELDGQREPDLALLSIVLGYLEHLLTVRLRPTSAGSPCTFPEVSLELVEALRCRFESQVLGAVDVGSYAPGGRALVSRVSDVIWNTLNRSYNKDRAHIQSLYSYLTGFETPLNVSGTKLDAFGVAFSVVAACQVLGLSDVHLALSEDHAWLMFGPDGSETTEVTWHGKGNEDKRGQSVDSGVAEKMWLYLNGVCVRCNRSMEVACMVTAINPALDAHTDSQELCLLQQSLLWLLYDRGHLDKYPVALGTLADLEDIERTPGRPEPLVLYQQVCTSCHCLCCEHCECFVGEPSRPNENRISKFMTS</sequence>
<accession>A0A8C4NEW4</accession>
<dbReference type="Proteomes" id="UP000694388">
    <property type="component" value="Unplaced"/>
</dbReference>
<dbReference type="GO" id="GO:0006357">
    <property type="term" value="P:regulation of transcription by RNA polymerase II"/>
    <property type="evidence" value="ECO:0007669"/>
    <property type="project" value="TreeGrafter"/>
</dbReference>
<protein>
    <recommendedName>
        <fullName evidence="2">Menin</fullName>
    </recommendedName>
</protein>
<evidence type="ECO:0000256" key="2">
    <source>
        <dbReference type="ARBA" id="ARBA00021162"/>
    </source>
</evidence>
<dbReference type="GO" id="GO:0035097">
    <property type="term" value="C:histone methyltransferase complex"/>
    <property type="evidence" value="ECO:0007669"/>
    <property type="project" value="TreeGrafter"/>
</dbReference>
<dbReference type="GeneTree" id="ENSGT00390000014237"/>
<evidence type="ECO:0000256" key="3">
    <source>
        <dbReference type="ARBA" id="ARBA00022491"/>
    </source>
</evidence>
<dbReference type="InterPro" id="IPR007747">
    <property type="entry name" value="Menin"/>
</dbReference>
<dbReference type="AlphaFoldDB" id="A0A8C4NEW4"/>
<dbReference type="GO" id="GO:0000403">
    <property type="term" value="F:Y-form DNA binding"/>
    <property type="evidence" value="ECO:0007669"/>
    <property type="project" value="TreeGrafter"/>
</dbReference>
<keyword evidence="7" id="KW-0238">DNA-binding</keyword>
<evidence type="ECO:0000256" key="9">
    <source>
        <dbReference type="ARBA" id="ARBA00023242"/>
    </source>
</evidence>
<dbReference type="GO" id="GO:0000785">
    <property type="term" value="C:chromatin"/>
    <property type="evidence" value="ECO:0007669"/>
    <property type="project" value="TreeGrafter"/>
</dbReference>
<keyword evidence="9" id="KW-0539">Nucleus</keyword>
<organism evidence="10 11">
    <name type="scientific">Eptatretus burgeri</name>
    <name type="common">Inshore hagfish</name>
    <dbReference type="NCBI Taxonomy" id="7764"/>
    <lineage>
        <taxon>Eukaryota</taxon>
        <taxon>Metazoa</taxon>
        <taxon>Chordata</taxon>
        <taxon>Craniata</taxon>
        <taxon>Vertebrata</taxon>
        <taxon>Cyclostomata</taxon>
        <taxon>Myxini</taxon>
        <taxon>Myxiniformes</taxon>
        <taxon>Myxinidae</taxon>
        <taxon>Eptatretinae</taxon>
        <taxon>Eptatretus</taxon>
    </lineage>
</organism>
<dbReference type="Pfam" id="PF05053">
    <property type="entry name" value="Menin"/>
    <property type="match status" value="1"/>
</dbReference>
<evidence type="ECO:0000256" key="6">
    <source>
        <dbReference type="ARBA" id="ARBA00023015"/>
    </source>
</evidence>
<dbReference type="GO" id="GO:0008285">
    <property type="term" value="P:negative regulation of cell population proliferation"/>
    <property type="evidence" value="ECO:0007669"/>
    <property type="project" value="TreeGrafter"/>
</dbReference>
<dbReference type="GO" id="GO:0006325">
    <property type="term" value="P:chromatin organization"/>
    <property type="evidence" value="ECO:0007669"/>
    <property type="project" value="UniProtKB-KW"/>
</dbReference>
<evidence type="ECO:0000256" key="4">
    <source>
        <dbReference type="ARBA" id="ARBA00022553"/>
    </source>
</evidence>
<dbReference type="PANTHER" id="PTHR12693">
    <property type="entry name" value="MENIN"/>
    <property type="match status" value="1"/>
</dbReference>
<evidence type="ECO:0000256" key="5">
    <source>
        <dbReference type="ARBA" id="ARBA00022853"/>
    </source>
</evidence>
<dbReference type="Ensembl" id="ENSEBUT00000006053.1">
    <property type="protein sequence ID" value="ENSEBUP00000005612.1"/>
    <property type="gene ID" value="ENSEBUG00000003812.1"/>
</dbReference>
<keyword evidence="8" id="KW-0804">Transcription</keyword>
<dbReference type="OMA" id="CAINPTI"/>
<dbReference type="PANTHER" id="PTHR12693:SF3">
    <property type="entry name" value="MENIN"/>
    <property type="match status" value="1"/>
</dbReference>
<reference evidence="10" key="2">
    <citation type="submission" date="2025-09" db="UniProtKB">
        <authorList>
            <consortium name="Ensembl"/>
        </authorList>
    </citation>
    <scope>IDENTIFICATION</scope>
</reference>